<keyword evidence="3" id="KW-1185">Reference proteome</keyword>
<organism evidence="2 3">
    <name type="scientific">Salix suchowensis</name>
    <dbReference type="NCBI Taxonomy" id="1278906"/>
    <lineage>
        <taxon>Eukaryota</taxon>
        <taxon>Viridiplantae</taxon>
        <taxon>Streptophyta</taxon>
        <taxon>Embryophyta</taxon>
        <taxon>Tracheophyta</taxon>
        <taxon>Spermatophyta</taxon>
        <taxon>Magnoliopsida</taxon>
        <taxon>eudicotyledons</taxon>
        <taxon>Gunneridae</taxon>
        <taxon>Pentapetalae</taxon>
        <taxon>rosids</taxon>
        <taxon>fabids</taxon>
        <taxon>Malpighiales</taxon>
        <taxon>Salicaceae</taxon>
        <taxon>Saliceae</taxon>
        <taxon>Salix</taxon>
    </lineage>
</organism>
<evidence type="ECO:0000256" key="1">
    <source>
        <dbReference type="SAM" id="Phobius"/>
    </source>
</evidence>
<reference evidence="2" key="2">
    <citation type="journal article" date="2023" name="Int. J. Mol. Sci.">
        <title>De Novo Assembly and Annotation of 11 Diverse Shrub Willow (Salix) Genomes Reveals Novel Gene Organization in Sex-Linked Regions.</title>
        <authorList>
            <person name="Hyden B."/>
            <person name="Feng K."/>
            <person name="Yates T.B."/>
            <person name="Jawdy S."/>
            <person name="Cereghino C."/>
            <person name="Smart L.B."/>
            <person name="Muchero W."/>
        </authorList>
    </citation>
    <scope>NUCLEOTIDE SEQUENCE</scope>
    <source>
        <tissue evidence="2">Shoot tip</tissue>
    </source>
</reference>
<keyword evidence="1" id="KW-1133">Transmembrane helix</keyword>
<feature type="transmembrane region" description="Helical" evidence="1">
    <location>
        <begin position="7"/>
        <end position="28"/>
    </location>
</feature>
<keyword evidence="1" id="KW-0472">Membrane</keyword>
<gene>
    <name evidence="2" type="ORF">OIU77_005919</name>
</gene>
<reference evidence="2" key="1">
    <citation type="submission" date="2022-10" db="EMBL/GenBank/DDBJ databases">
        <authorList>
            <person name="Hyden B.L."/>
            <person name="Feng K."/>
            <person name="Yates T."/>
            <person name="Jawdy S."/>
            <person name="Smart L.B."/>
            <person name="Muchero W."/>
        </authorList>
    </citation>
    <scope>NUCLEOTIDE SEQUENCE</scope>
    <source>
        <tissue evidence="2">Shoot tip</tissue>
    </source>
</reference>
<dbReference type="EMBL" id="JAPFFI010000017">
    <property type="protein sequence ID" value="KAJ6355424.1"/>
    <property type="molecule type" value="Genomic_DNA"/>
</dbReference>
<sequence>MGLVVKGIWGFSGLVVDLGFFFVFLGYVV</sequence>
<proteinExistence type="predicted"/>
<evidence type="ECO:0000313" key="2">
    <source>
        <dbReference type="EMBL" id="KAJ6355424.1"/>
    </source>
</evidence>
<keyword evidence="1" id="KW-0812">Transmembrane</keyword>
<accession>A0ABQ9ASA4</accession>
<dbReference type="Proteomes" id="UP001141253">
    <property type="component" value="Chromosome 18"/>
</dbReference>
<evidence type="ECO:0000313" key="3">
    <source>
        <dbReference type="Proteomes" id="UP001141253"/>
    </source>
</evidence>
<protein>
    <submittedName>
        <fullName evidence="2">Uncharacterized protein</fullName>
    </submittedName>
</protein>
<name>A0ABQ9ASA4_9ROSI</name>
<comment type="caution">
    <text evidence="2">The sequence shown here is derived from an EMBL/GenBank/DDBJ whole genome shotgun (WGS) entry which is preliminary data.</text>
</comment>